<proteinExistence type="predicted"/>
<name>A0A0C9VIM1_SPHS4</name>
<accession>A0A0C9VIM1</accession>
<evidence type="ECO:0000313" key="1">
    <source>
        <dbReference type="EMBL" id="KIJ37171.1"/>
    </source>
</evidence>
<gene>
    <name evidence="1" type="ORF">M422DRAFT_260343</name>
</gene>
<dbReference type="AlphaFoldDB" id="A0A0C9VIM1"/>
<organism evidence="1 2">
    <name type="scientific">Sphaerobolus stellatus (strain SS14)</name>
    <dbReference type="NCBI Taxonomy" id="990650"/>
    <lineage>
        <taxon>Eukaryota</taxon>
        <taxon>Fungi</taxon>
        <taxon>Dikarya</taxon>
        <taxon>Basidiomycota</taxon>
        <taxon>Agaricomycotina</taxon>
        <taxon>Agaricomycetes</taxon>
        <taxon>Phallomycetidae</taxon>
        <taxon>Geastrales</taxon>
        <taxon>Sphaerobolaceae</taxon>
        <taxon>Sphaerobolus</taxon>
    </lineage>
</organism>
<dbReference type="EMBL" id="KN837171">
    <property type="protein sequence ID" value="KIJ37171.1"/>
    <property type="molecule type" value="Genomic_DNA"/>
</dbReference>
<keyword evidence="2" id="KW-1185">Reference proteome</keyword>
<reference evidence="1 2" key="1">
    <citation type="submission" date="2014-06" db="EMBL/GenBank/DDBJ databases">
        <title>Evolutionary Origins and Diversification of the Mycorrhizal Mutualists.</title>
        <authorList>
            <consortium name="DOE Joint Genome Institute"/>
            <consortium name="Mycorrhizal Genomics Consortium"/>
            <person name="Kohler A."/>
            <person name="Kuo A."/>
            <person name="Nagy L.G."/>
            <person name="Floudas D."/>
            <person name="Copeland A."/>
            <person name="Barry K.W."/>
            <person name="Cichocki N."/>
            <person name="Veneault-Fourrey C."/>
            <person name="LaButti K."/>
            <person name="Lindquist E.A."/>
            <person name="Lipzen A."/>
            <person name="Lundell T."/>
            <person name="Morin E."/>
            <person name="Murat C."/>
            <person name="Riley R."/>
            <person name="Ohm R."/>
            <person name="Sun H."/>
            <person name="Tunlid A."/>
            <person name="Henrissat B."/>
            <person name="Grigoriev I.V."/>
            <person name="Hibbett D.S."/>
            <person name="Martin F."/>
        </authorList>
    </citation>
    <scope>NUCLEOTIDE SEQUENCE [LARGE SCALE GENOMIC DNA]</scope>
    <source>
        <strain evidence="1 2">SS14</strain>
    </source>
</reference>
<dbReference type="HOGENOM" id="CLU_154772_0_0_1"/>
<evidence type="ECO:0000313" key="2">
    <source>
        <dbReference type="Proteomes" id="UP000054279"/>
    </source>
</evidence>
<protein>
    <submittedName>
        <fullName evidence="1">Uncharacterized protein</fullName>
    </submittedName>
</protein>
<sequence>MPAGRRHYTKEDLYTLLSVSLQILFGKLILDDKGGKWPHSDPVRTTKYPRKEVMISILLDAKYCYTTLDVPPRPPHKVMMQSTKPGTRVTTLEKEMVVAEVAKNGTVKRNPLAGKIAQALKPIVKARPYVVLYGLLL</sequence>
<dbReference type="Proteomes" id="UP000054279">
    <property type="component" value="Unassembled WGS sequence"/>
</dbReference>